<dbReference type="GO" id="GO:0005634">
    <property type="term" value="C:nucleus"/>
    <property type="evidence" value="ECO:0007669"/>
    <property type="project" value="TreeGrafter"/>
</dbReference>
<dbReference type="InterPro" id="IPR001370">
    <property type="entry name" value="BIR_rpt"/>
</dbReference>
<protein>
    <submittedName>
        <fullName evidence="1">Baculoviral IAP repeat-containing protein 7-A-like protein</fullName>
    </submittedName>
</protein>
<dbReference type="InterPro" id="IPR050784">
    <property type="entry name" value="IAP"/>
</dbReference>
<dbReference type="GO" id="GO:0051726">
    <property type="term" value="P:regulation of cell cycle"/>
    <property type="evidence" value="ECO:0007669"/>
    <property type="project" value="TreeGrafter"/>
</dbReference>
<dbReference type="GO" id="GO:0043027">
    <property type="term" value="F:cysteine-type endopeptidase inhibitor activity involved in apoptotic process"/>
    <property type="evidence" value="ECO:0007669"/>
    <property type="project" value="TreeGrafter"/>
</dbReference>
<dbReference type="Proteomes" id="UP000288716">
    <property type="component" value="Unassembled WGS sequence"/>
</dbReference>
<dbReference type="EMBL" id="NCKV01010211">
    <property type="protein sequence ID" value="RWS21961.1"/>
    <property type="molecule type" value="Genomic_DNA"/>
</dbReference>
<sequence length="206" mass="24077">MSVRTGEESRCAQQLCEDQDSMNRQTLNVTSVEEVYGSSEDQYRNFLRAMKYENVRLDSFRCGKWQISFINPEYLTKAGFFYLNYEDRVQCAFCNGIIEMWKHGDVPEIEHMQSYPCCEFMIGFNVGNKPIDDDPIQLCTGDNGSTAEFDVHGDDTKTTFHSNRNEESDVYFNSERFCLKFDVRGHKVAQNIRYIKYESRLKTFGK</sequence>
<comment type="caution">
    <text evidence="1">The sequence shown here is derived from an EMBL/GenBank/DDBJ whole genome shotgun (WGS) entry which is preliminary data.</text>
</comment>
<evidence type="ECO:0000313" key="1">
    <source>
        <dbReference type="EMBL" id="RWS21961.1"/>
    </source>
</evidence>
<dbReference type="SUPFAM" id="SSF57924">
    <property type="entry name" value="Inhibitor of apoptosis (IAP) repeat"/>
    <property type="match status" value="1"/>
</dbReference>
<dbReference type="Gene3D" id="1.10.1170.10">
    <property type="entry name" value="Inhibitor Of Apoptosis Protein (2mihbC-IAP-1), Chain A"/>
    <property type="match status" value="1"/>
</dbReference>
<organism evidence="1 2">
    <name type="scientific">Leptotrombidium deliense</name>
    <dbReference type="NCBI Taxonomy" id="299467"/>
    <lineage>
        <taxon>Eukaryota</taxon>
        <taxon>Metazoa</taxon>
        <taxon>Ecdysozoa</taxon>
        <taxon>Arthropoda</taxon>
        <taxon>Chelicerata</taxon>
        <taxon>Arachnida</taxon>
        <taxon>Acari</taxon>
        <taxon>Acariformes</taxon>
        <taxon>Trombidiformes</taxon>
        <taxon>Prostigmata</taxon>
        <taxon>Anystina</taxon>
        <taxon>Parasitengona</taxon>
        <taxon>Trombiculoidea</taxon>
        <taxon>Trombiculidae</taxon>
        <taxon>Leptotrombidium</taxon>
    </lineage>
</organism>
<dbReference type="STRING" id="299467.A0A443S3B2"/>
<dbReference type="PROSITE" id="PS50143">
    <property type="entry name" value="BIR_REPEAT_2"/>
    <property type="match status" value="1"/>
</dbReference>
<gene>
    <name evidence="1" type="ORF">B4U80_07477</name>
</gene>
<dbReference type="VEuPathDB" id="VectorBase:LDEU010079"/>
<dbReference type="CDD" id="cd00022">
    <property type="entry name" value="BIR"/>
    <property type="match status" value="1"/>
</dbReference>
<accession>A0A443S3B2</accession>
<keyword evidence="2" id="KW-1185">Reference proteome</keyword>
<reference evidence="1 2" key="1">
    <citation type="journal article" date="2018" name="Gigascience">
        <title>Genomes of trombidid mites reveal novel predicted allergens and laterally-transferred genes associated with secondary metabolism.</title>
        <authorList>
            <person name="Dong X."/>
            <person name="Chaisiri K."/>
            <person name="Xia D."/>
            <person name="Armstrong S.D."/>
            <person name="Fang Y."/>
            <person name="Donnelly M.J."/>
            <person name="Kadowaki T."/>
            <person name="McGarry J.W."/>
            <person name="Darby A.C."/>
            <person name="Makepeace B.L."/>
        </authorList>
    </citation>
    <scope>NUCLEOTIDE SEQUENCE [LARGE SCALE GENOMIC DNA]</scope>
    <source>
        <strain evidence="1">UoL-UT</strain>
    </source>
</reference>
<evidence type="ECO:0000313" key="2">
    <source>
        <dbReference type="Proteomes" id="UP000288716"/>
    </source>
</evidence>
<proteinExistence type="predicted"/>
<dbReference type="AlphaFoldDB" id="A0A443S3B2"/>
<dbReference type="Pfam" id="PF00653">
    <property type="entry name" value="BIR"/>
    <property type="match status" value="1"/>
</dbReference>
<dbReference type="GO" id="GO:0043066">
    <property type="term" value="P:negative regulation of apoptotic process"/>
    <property type="evidence" value="ECO:0007669"/>
    <property type="project" value="TreeGrafter"/>
</dbReference>
<dbReference type="PANTHER" id="PTHR10044:SF139">
    <property type="entry name" value="DEATH-ASSOCIATED INHIBITOR OF APOPTOSIS 2"/>
    <property type="match status" value="1"/>
</dbReference>
<name>A0A443S3B2_9ACAR</name>
<dbReference type="SMART" id="SM00238">
    <property type="entry name" value="BIR"/>
    <property type="match status" value="1"/>
</dbReference>
<dbReference type="OrthoDB" id="6428517at2759"/>
<dbReference type="PANTHER" id="PTHR10044">
    <property type="entry name" value="INHIBITOR OF APOPTOSIS"/>
    <property type="match status" value="1"/>
</dbReference>
<dbReference type="GO" id="GO:0005737">
    <property type="term" value="C:cytoplasm"/>
    <property type="evidence" value="ECO:0007669"/>
    <property type="project" value="TreeGrafter"/>
</dbReference>